<evidence type="ECO:0000313" key="1">
    <source>
        <dbReference type="EMBL" id="THH03065.1"/>
    </source>
</evidence>
<protein>
    <submittedName>
        <fullName evidence="1">Uncharacterized protein</fullName>
    </submittedName>
</protein>
<accession>A0A4S4KWF3</accession>
<dbReference type="Proteomes" id="UP000308199">
    <property type="component" value="Unassembled WGS sequence"/>
</dbReference>
<dbReference type="AlphaFoldDB" id="A0A4S4KWF3"/>
<name>A0A4S4KWF3_9AGAM</name>
<proteinExistence type="predicted"/>
<comment type="caution">
    <text evidence="1">The sequence shown here is derived from an EMBL/GenBank/DDBJ whole genome shotgun (WGS) entry which is preliminary data.</text>
</comment>
<evidence type="ECO:0000313" key="2">
    <source>
        <dbReference type="Proteomes" id="UP000308199"/>
    </source>
</evidence>
<gene>
    <name evidence="1" type="ORF">EW145_g6559</name>
</gene>
<dbReference type="OrthoDB" id="2587968at2759"/>
<sequence>MRLTGIAPPTKDAVEAVLNILRSCPEGSGASTKEIFHRAKPIKPSHWHWRAAPPPNPVRSVTYLKDVVLQSLRQKGVIEKVHVKPATNSVDSESTDEVTEQVLEQFQPIKRMSAGALQPIDTWIWRSVVATKSAAKGQAA</sequence>
<dbReference type="EMBL" id="SGPK01000507">
    <property type="protein sequence ID" value="THH03065.1"/>
    <property type="molecule type" value="Genomic_DNA"/>
</dbReference>
<keyword evidence="2" id="KW-1185">Reference proteome</keyword>
<reference evidence="1 2" key="1">
    <citation type="submission" date="2019-02" db="EMBL/GenBank/DDBJ databases">
        <title>Genome sequencing of the rare red list fungi Phellinidium pouzarii.</title>
        <authorList>
            <person name="Buettner E."/>
            <person name="Kellner H."/>
        </authorList>
    </citation>
    <scope>NUCLEOTIDE SEQUENCE [LARGE SCALE GENOMIC DNA]</scope>
    <source>
        <strain evidence="1 2">DSM 108285</strain>
    </source>
</reference>
<organism evidence="1 2">
    <name type="scientific">Phellinidium pouzarii</name>
    <dbReference type="NCBI Taxonomy" id="167371"/>
    <lineage>
        <taxon>Eukaryota</taxon>
        <taxon>Fungi</taxon>
        <taxon>Dikarya</taxon>
        <taxon>Basidiomycota</taxon>
        <taxon>Agaricomycotina</taxon>
        <taxon>Agaricomycetes</taxon>
        <taxon>Hymenochaetales</taxon>
        <taxon>Hymenochaetaceae</taxon>
        <taxon>Phellinidium</taxon>
    </lineage>
</organism>